<evidence type="ECO:0000313" key="8">
    <source>
        <dbReference type="EMBL" id="THH09808.1"/>
    </source>
</evidence>
<feature type="transmembrane region" description="Helical" evidence="7">
    <location>
        <begin position="505"/>
        <end position="526"/>
    </location>
</feature>
<evidence type="ECO:0000256" key="4">
    <source>
        <dbReference type="ARBA" id="ARBA00022989"/>
    </source>
</evidence>
<evidence type="ECO:0000256" key="6">
    <source>
        <dbReference type="SAM" id="MobiDB-lite"/>
    </source>
</evidence>
<dbReference type="AlphaFoldDB" id="A0A4S4LF72"/>
<feature type="compositionally biased region" description="Low complexity" evidence="6">
    <location>
        <begin position="15"/>
        <end position="41"/>
    </location>
</feature>
<comment type="caution">
    <text evidence="8">The sequence shown here is derived from an EMBL/GenBank/DDBJ whole genome shotgun (WGS) entry which is preliminary data.</text>
</comment>
<dbReference type="EMBL" id="SGPK01000052">
    <property type="protein sequence ID" value="THH09808.1"/>
    <property type="molecule type" value="Genomic_DNA"/>
</dbReference>
<comment type="subcellular location">
    <subcellularLocation>
        <location evidence="1">Membrane</location>
        <topology evidence="1">Multi-pass membrane protein</topology>
    </subcellularLocation>
</comment>
<evidence type="ECO:0000256" key="3">
    <source>
        <dbReference type="ARBA" id="ARBA00022692"/>
    </source>
</evidence>
<dbReference type="PANTHER" id="PTHR13317">
    <property type="entry name" value="TRANSMEMBRANE ANTERIOR POSTERIOR TRANSFORMATION PROTEIN 1 HOMOLOG"/>
    <property type="match status" value="1"/>
</dbReference>
<accession>A0A4S4LF72</accession>
<keyword evidence="5 7" id="KW-0472">Membrane</keyword>
<feature type="transmembrane region" description="Helical" evidence="7">
    <location>
        <begin position="314"/>
        <end position="335"/>
    </location>
</feature>
<evidence type="ECO:0000256" key="1">
    <source>
        <dbReference type="ARBA" id="ARBA00004141"/>
    </source>
</evidence>
<feature type="region of interest" description="Disordered" evidence="6">
    <location>
        <begin position="1"/>
        <end position="78"/>
    </location>
</feature>
<name>A0A4S4LF72_9AGAM</name>
<evidence type="ECO:0008006" key="10">
    <source>
        <dbReference type="Google" id="ProtNLM"/>
    </source>
</evidence>
<sequence length="655" mass="73696">MTGALTSRRSRLGRRASASAGLLARPDGKLHGLLSPPSSLTSRRHSSTPAQTELQHNDMSAPFSDESEADYGSETYAVKEESRSPSPLFLLNRLYSSSSVGHDEKLDTLAYASLPSSPISATPVPSPPNASRSNFSRGHSQYAPFSLWDYLREELLATDFDSHQELKWERVSNFLSIPLAIEKILGFGFILCFDSFLHTFTILPIRFALAIYRVIVNIFTRASLPPSQKADILRALLLIASVSILIPLTDVSKIYHSIRGQETIKLYVIFNALEIADRLLSSFGQDILDCVFSRSTLLLLSHRASITSKTIRPFLFFFIATLYIVSHTLVLVYQLTSLNVAINSYDHALLTLLVSNQFVEIKGSVFKKFEKDNLFQITCADIVERFTISLMLFAVALRNMIEMYGSEFDFSEGFVLPKSFGWFREGHIVWTIFYPVLTVLVSEQIVDWLKHAFITKFNHIRPSVYERYMDVLCLDLANGSAVGRRSARKHSYVDQSPIVARRLGFPALPLAVLAGLIGSQSVGLLISTYSLWPITLDGNMLDRTKWVALGIVFWVCCVVIKIIIGVNLVSFATRRRAGMEVREEVDKINDFGRDPIGEGKEEREYNRDLKTLLDYKGNDATRVPDIGENSTRTDGGSKRPKLEELTRFTMVKRIW</sequence>
<dbReference type="OrthoDB" id="29023at2759"/>
<keyword evidence="4 7" id="KW-1133">Transmembrane helix</keyword>
<feature type="transmembrane region" description="Helical" evidence="7">
    <location>
        <begin position="546"/>
        <end position="569"/>
    </location>
</feature>
<dbReference type="Pfam" id="PF05346">
    <property type="entry name" value="DUF747"/>
    <property type="match status" value="1"/>
</dbReference>
<feature type="transmembrane region" description="Helical" evidence="7">
    <location>
        <begin position="374"/>
        <end position="397"/>
    </location>
</feature>
<dbReference type="GO" id="GO:0005789">
    <property type="term" value="C:endoplasmic reticulum membrane"/>
    <property type="evidence" value="ECO:0007669"/>
    <property type="project" value="TreeGrafter"/>
</dbReference>
<keyword evidence="9" id="KW-1185">Reference proteome</keyword>
<feature type="compositionally biased region" description="Polar residues" evidence="6">
    <location>
        <begin position="49"/>
        <end position="58"/>
    </location>
</feature>
<reference evidence="8 9" key="1">
    <citation type="submission" date="2019-02" db="EMBL/GenBank/DDBJ databases">
        <title>Genome sequencing of the rare red list fungi Phellinidium pouzarii.</title>
        <authorList>
            <person name="Buettner E."/>
            <person name="Kellner H."/>
        </authorList>
    </citation>
    <scope>NUCLEOTIDE SEQUENCE [LARGE SCALE GENOMIC DNA]</scope>
    <source>
        <strain evidence="8 9">DSM 108285</strain>
    </source>
</reference>
<protein>
    <recommendedName>
        <fullName evidence="10">DUF747-domain-containing protein</fullName>
    </recommendedName>
</protein>
<dbReference type="PANTHER" id="PTHR13317:SF4">
    <property type="entry name" value="TRANSMEMBRANE ANTERIOR POSTERIOR TRANSFORMATION PROTEIN 1 HOMOLOG"/>
    <property type="match status" value="1"/>
</dbReference>
<evidence type="ECO:0000256" key="2">
    <source>
        <dbReference type="ARBA" id="ARBA00008803"/>
    </source>
</evidence>
<organism evidence="8 9">
    <name type="scientific">Phellinidium pouzarii</name>
    <dbReference type="NCBI Taxonomy" id="167371"/>
    <lineage>
        <taxon>Eukaryota</taxon>
        <taxon>Fungi</taxon>
        <taxon>Dikarya</taxon>
        <taxon>Basidiomycota</taxon>
        <taxon>Agaricomycotina</taxon>
        <taxon>Agaricomycetes</taxon>
        <taxon>Hymenochaetales</taxon>
        <taxon>Hymenochaetaceae</taxon>
        <taxon>Phellinidium</taxon>
    </lineage>
</organism>
<dbReference type="InterPro" id="IPR008010">
    <property type="entry name" value="Tatp1"/>
</dbReference>
<keyword evidence="3 7" id="KW-0812">Transmembrane</keyword>
<gene>
    <name evidence="8" type="ORF">EW145_g1766</name>
</gene>
<comment type="similarity">
    <text evidence="2">Belongs to the TAPT1 family.</text>
</comment>
<evidence type="ECO:0000256" key="7">
    <source>
        <dbReference type="SAM" id="Phobius"/>
    </source>
</evidence>
<feature type="transmembrane region" description="Helical" evidence="7">
    <location>
        <begin position="184"/>
        <end position="212"/>
    </location>
</feature>
<evidence type="ECO:0000256" key="5">
    <source>
        <dbReference type="ARBA" id="ARBA00023136"/>
    </source>
</evidence>
<evidence type="ECO:0000313" key="9">
    <source>
        <dbReference type="Proteomes" id="UP000308199"/>
    </source>
</evidence>
<proteinExistence type="inferred from homology"/>
<dbReference type="Proteomes" id="UP000308199">
    <property type="component" value="Unassembled WGS sequence"/>
</dbReference>